<dbReference type="GO" id="GO:0006352">
    <property type="term" value="P:DNA-templated transcription initiation"/>
    <property type="evidence" value="ECO:0007669"/>
    <property type="project" value="InterPro"/>
</dbReference>
<evidence type="ECO:0000313" key="2">
    <source>
        <dbReference type="EMBL" id="ODS00305.1"/>
    </source>
</evidence>
<reference evidence="2 3" key="1">
    <citation type="journal article" date="2016" name="Environ. Microbiol.">
        <title>New Methyloceanibacter diversity from North Sea sediments includes methanotroph containing solely the soluble methane monooxygenase.</title>
        <authorList>
            <person name="Vekeman B."/>
            <person name="Kerckhof F.M."/>
            <person name="Cremers G."/>
            <person name="de Vos P."/>
            <person name="Vandamme P."/>
            <person name="Boon N."/>
            <person name="Op den Camp H.J."/>
            <person name="Heylen K."/>
        </authorList>
    </citation>
    <scope>NUCLEOTIDE SEQUENCE [LARGE SCALE GENOMIC DNA]</scope>
    <source>
        <strain evidence="2 3">R-67175</strain>
    </source>
</reference>
<protein>
    <recommendedName>
        <fullName evidence="1">RNA polymerase sigma factor 70 region 4 type 2 domain-containing protein</fullName>
    </recommendedName>
</protein>
<organism evidence="2 3">
    <name type="scientific">Methyloceanibacter superfactus</name>
    <dbReference type="NCBI Taxonomy" id="1774969"/>
    <lineage>
        <taxon>Bacteria</taxon>
        <taxon>Pseudomonadati</taxon>
        <taxon>Pseudomonadota</taxon>
        <taxon>Alphaproteobacteria</taxon>
        <taxon>Hyphomicrobiales</taxon>
        <taxon>Hyphomicrobiaceae</taxon>
        <taxon>Methyloceanibacter</taxon>
    </lineage>
</organism>
<keyword evidence="3" id="KW-1185">Reference proteome</keyword>
<comment type="caution">
    <text evidence="2">The sequence shown here is derived from an EMBL/GenBank/DDBJ whole genome shotgun (WGS) entry which is preliminary data.</text>
</comment>
<dbReference type="Gene3D" id="1.20.140.160">
    <property type="match status" value="1"/>
</dbReference>
<sequence>MLVGDRDEGTSLLGRALRCMLDEQHRYQRGTSLDVWAFAEIYRQWLYELRGHAAPVAQAKIDDARFAQLFYPEVDGYFDAPVAAFLAALPAQQRLTLLLVYGEGFDHEDAGRVLDVSADTVAARLVRISAALADRLSARPAAPAAAIVETLYPEGLRGTP</sequence>
<dbReference type="GO" id="GO:0003677">
    <property type="term" value="F:DNA binding"/>
    <property type="evidence" value="ECO:0007669"/>
    <property type="project" value="InterPro"/>
</dbReference>
<dbReference type="InterPro" id="IPR013324">
    <property type="entry name" value="RNA_pol_sigma_r3/r4-like"/>
</dbReference>
<dbReference type="EMBL" id="LPWF01000014">
    <property type="protein sequence ID" value="ODS00305.1"/>
    <property type="molecule type" value="Genomic_DNA"/>
</dbReference>
<evidence type="ECO:0000313" key="3">
    <source>
        <dbReference type="Proteomes" id="UP000094472"/>
    </source>
</evidence>
<dbReference type="SUPFAM" id="SSF88659">
    <property type="entry name" value="Sigma3 and sigma4 domains of RNA polymerase sigma factors"/>
    <property type="match status" value="1"/>
</dbReference>
<dbReference type="GO" id="GO:0016987">
    <property type="term" value="F:sigma factor activity"/>
    <property type="evidence" value="ECO:0007669"/>
    <property type="project" value="InterPro"/>
</dbReference>
<gene>
    <name evidence="2" type="ORF">AUC69_07830</name>
</gene>
<dbReference type="Pfam" id="PF08281">
    <property type="entry name" value="Sigma70_r4_2"/>
    <property type="match status" value="1"/>
</dbReference>
<proteinExistence type="predicted"/>
<name>A0A1E3W3C4_9HYPH</name>
<dbReference type="AlphaFoldDB" id="A0A1E3W3C4"/>
<evidence type="ECO:0000259" key="1">
    <source>
        <dbReference type="Pfam" id="PF08281"/>
    </source>
</evidence>
<dbReference type="Proteomes" id="UP000094472">
    <property type="component" value="Unassembled WGS sequence"/>
</dbReference>
<feature type="domain" description="RNA polymerase sigma factor 70 region 4 type 2" evidence="1">
    <location>
        <begin position="84"/>
        <end position="130"/>
    </location>
</feature>
<dbReference type="STRING" id="1774969.AUC69_07830"/>
<dbReference type="OrthoDB" id="9803470at2"/>
<dbReference type="InterPro" id="IPR013249">
    <property type="entry name" value="RNA_pol_sigma70_r4_t2"/>
</dbReference>
<accession>A0A1E3W3C4</accession>
<dbReference type="RefSeq" id="WP_069441094.1">
    <property type="nucleotide sequence ID" value="NZ_LPWF01000014.1"/>
</dbReference>